<protein>
    <submittedName>
        <fullName evidence="2">Uncharacterized protein</fullName>
    </submittedName>
</protein>
<dbReference type="AlphaFoldDB" id="A0A915JKJ6"/>
<evidence type="ECO:0000313" key="1">
    <source>
        <dbReference type="Proteomes" id="UP000887565"/>
    </source>
</evidence>
<proteinExistence type="predicted"/>
<evidence type="ECO:0000313" key="2">
    <source>
        <dbReference type="WBParaSite" id="nRc.2.0.1.t26597-RA"/>
    </source>
</evidence>
<reference evidence="2" key="1">
    <citation type="submission" date="2022-11" db="UniProtKB">
        <authorList>
            <consortium name="WormBaseParasite"/>
        </authorList>
    </citation>
    <scope>IDENTIFICATION</scope>
</reference>
<dbReference type="WBParaSite" id="nRc.2.0.1.t26597-RA">
    <property type="protein sequence ID" value="nRc.2.0.1.t26597-RA"/>
    <property type="gene ID" value="nRc.2.0.1.g26597"/>
</dbReference>
<name>A0A915JKJ6_ROMCU</name>
<accession>A0A915JKJ6</accession>
<dbReference type="Proteomes" id="UP000887565">
    <property type="component" value="Unplaced"/>
</dbReference>
<sequence length="63" mass="7474">MSQDGKRAKNFKNVNINLLETRIEKQLRTKVVIREKHRDIWDFRSDTGVGIKPEFKLRTLFGT</sequence>
<keyword evidence="1" id="KW-1185">Reference proteome</keyword>
<organism evidence="1 2">
    <name type="scientific">Romanomermis culicivorax</name>
    <name type="common">Nematode worm</name>
    <dbReference type="NCBI Taxonomy" id="13658"/>
    <lineage>
        <taxon>Eukaryota</taxon>
        <taxon>Metazoa</taxon>
        <taxon>Ecdysozoa</taxon>
        <taxon>Nematoda</taxon>
        <taxon>Enoplea</taxon>
        <taxon>Dorylaimia</taxon>
        <taxon>Mermithida</taxon>
        <taxon>Mermithoidea</taxon>
        <taxon>Mermithidae</taxon>
        <taxon>Romanomermis</taxon>
    </lineage>
</organism>